<dbReference type="PROSITE" id="PS00211">
    <property type="entry name" value="ABC_TRANSPORTER_1"/>
    <property type="match status" value="1"/>
</dbReference>
<evidence type="ECO:0000256" key="5">
    <source>
        <dbReference type="ARBA" id="ARBA00022840"/>
    </source>
</evidence>
<evidence type="ECO:0000256" key="4">
    <source>
        <dbReference type="ARBA" id="ARBA00022741"/>
    </source>
</evidence>
<dbReference type="EMBL" id="BAAAQG010000008">
    <property type="protein sequence ID" value="GAA1709825.1"/>
    <property type="molecule type" value="Genomic_DNA"/>
</dbReference>
<dbReference type="GO" id="GO:0005524">
    <property type="term" value="F:ATP binding"/>
    <property type="evidence" value="ECO:0007669"/>
    <property type="project" value="UniProtKB-KW"/>
</dbReference>
<evidence type="ECO:0000256" key="6">
    <source>
        <dbReference type="ARBA" id="ARBA00023251"/>
    </source>
</evidence>
<accession>A0ABP4UQ54</accession>
<name>A0ABP4UQ54_9ACTN</name>
<keyword evidence="3" id="KW-0813">Transport</keyword>
<comment type="caution">
    <text evidence="9">The sequence shown here is derived from an EMBL/GenBank/DDBJ whole genome shotgun (WGS) entry which is preliminary data.</text>
</comment>
<evidence type="ECO:0000313" key="10">
    <source>
        <dbReference type="Proteomes" id="UP001500383"/>
    </source>
</evidence>
<keyword evidence="5 9" id="KW-0067">ATP-binding</keyword>
<proteinExistence type="inferred from homology"/>
<gene>
    <name evidence="9" type="ORF">GCM10009831_19350</name>
</gene>
<comment type="similarity">
    <text evidence="2">Belongs to the ABC transporter superfamily.</text>
</comment>
<dbReference type="PANTHER" id="PTHR42711">
    <property type="entry name" value="ABC TRANSPORTER ATP-BINDING PROTEIN"/>
    <property type="match status" value="1"/>
</dbReference>
<dbReference type="InterPro" id="IPR050763">
    <property type="entry name" value="ABC_transporter_ATP-binding"/>
</dbReference>
<dbReference type="Proteomes" id="UP001500383">
    <property type="component" value="Unassembled WGS sequence"/>
</dbReference>
<sequence length="337" mass="37257">MGGNDDAGRRDGRTEAGGDTRTAERVDDPMVEVRELRKQYGRRGPVALRGIDFTVGRGELFGLLGPNGAGKTTTLGILTTRVRPTSGTARIDGIDVVAGPQAVKRRIAVMPQQSNLDRSLTALENLTFHGAYYGMRLKDRRRRSRELLEQFGLADRADEQVENFSGGMAQRLLIARALMHRPPLLFLDEPTTGLDPQSRLFLWDRVTDLHRSGTTIMLTTHDMAEADRLCERIAIVDHGERIALDTPAGLRDLLPGGRGIELVLDAHDDPAPLLAELGETESAELEQGRWRVRCYGDSRLGEAIAVAEQRGAVVRDVRRLEGSLEDVFVHLTGRELR</sequence>
<dbReference type="PANTHER" id="PTHR42711:SF5">
    <property type="entry name" value="ABC TRANSPORTER ATP-BINDING PROTEIN NATA"/>
    <property type="match status" value="1"/>
</dbReference>
<dbReference type="InterPro" id="IPR003593">
    <property type="entry name" value="AAA+_ATPase"/>
</dbReference>
<evidence type="ECO:0000256" key="7">
    <source>
        <dbReference type="SAM" id="MobiDB-lite"/>
    </source>
</evidence>
<dbReference type="InterPro" id="IPR017871">
    <property type="entry name" value="ABC_transporter-like_CS"/>
</dbReference>
<dbReference type="RefSeq" id="WP_338404256.1">
    <property type="nucleotide sequence ID" value="NZ_BAAAQG010000008.1"/>
</dbReference>
<dbReference type="InterPro" id="IPR027417">
    <property type="entry name" value="P-loop_NTPase"/>
</dbReference>
<protein>
    <submittedName>
        <fullName evidence="9">ABC transporter ATP-binding protein</fullName>
    </submittedName>
</protein>
<evidence type="ECO:0000313" key="9">
    <source>
        <dbReference type="EMBL" id="GAA1709825.1"/>
    </source>
</evidence>
<keyword evidence="6" id="KW-0046">Antibiotic resistance</keyword>
<dbReference type="PROSITE" id="PS50893">
    <property type="entry name" value="ABC_TRANSPORTER_2"/>
    <property type="match status" value="1"/>
</dbReference>
<dbReference type="InterPro" id="IPR003439">
    <property type="entry name" value="ABC_transporter-like_ATP-bd"/>
</dbReference>
<keyword evidence="10" id="KW-1185">Reference proteome</keyword>
<evidence type="ECO:0000256" key="3">
    <source>
        <dbReference type="ARBA" id="ARBA00022448"/>
    </source>
</evidence>
<dbReference type="Pfam" id="PF00005">
    <property type="entry name" value="ABC_tran"/>
    <property type="match status" value="1"/>
</dbReference>
<feature type="domain" description="ABC transporter" evidence="8">
    <location>
        <begin position="31"/>
        <end position="263"/>
    </location>
</feature>
<evidence type="ECO:0000256" key="2">
    <source>
        <dbReference type="ARBA" id="ARBA00005417"/>
    </source>
</evidence>
<dbReference type="SUPFAM" id="SSF52540">
    <property type="entry name" value="P-loop containing nucleoside triphosphate hydrolases"/>
    <property type="match status" value="1"/>
</dbReference>
<organism evidence="9 10">
    <name type="scientific">Dietzia cercidiphylli</name>
    <dbReference type="NCBI Taxonomy" id="498199"/>
    <lineage>
        <taxon>Bacteria</taxon>
        <taxon>Bacillati</taxon>
        <taxon>Actinomycetota</taxon>
        <taxon>Actinomycetes</taxon>
        <taxon>Mycobacteriales</taxon>
        <taxon>Dietziaceae</taxon>
        <taxon>Dietzia</taxon>
    </lineage>
</organism>
<feature type="region of interest" description="Disordered" evidence="7">
    <location>
        <begin position="1"/>
        <end position="27"/>
    </location>
</feature>
<comment type="subcellular location">
    <subcellularLocation>
        <location evidence="1">Cell membrane</location>
        <topology evidence="1">Peripheral membrane protein</topology>
    </subcellularLocation>
</comment>
<reference evidence="10" key="1">
    <citation type="journal article" date="2019" name="Int. J. Syst. Evol. Microbiol.">
        <title>The Global Catalogue of Microorganisms (GCM) 10K type strain sequencing project: providing services to taxonomists for standard genome sequencing and annotation.</title>
        <authorList>
            <consortium name="The Broad Institute Genomics Platform"/>
            <consortium name="The Broad Institute Genome Sequencing Center for Infectious Disease"/>
            <person name="Wu L."/>
            <person name="Ma J."/>
        </authorList>
    </citation>
    <scope>NUCLEOTIDE SEQUENCE [LARGE SCALE GENOMIC DNA]</scope>
    <source>
        <strain evidence="10">JCM 16002</strain>
    </source>
</reference>
<evidence type="ECO:0000256" key="1">
    <source>
        <dbReference type="ARBA" id="ARBA00004202"/>
    </source>
</evidence>
<evidence type="ECO:0000259" key="8">
    <source>
        <dbReference type="PROSITE" id="PS50893"/>
    </source>
</evidence>
<dbReference type="Gene3D" id="3.40.50.300">
    <property type="entry name" value="P-loop containing nucleotide triphosphate hydrolases"/>
    <property type="match status" value="1"/>
</dbReference>
<keyword evidence="4" id="KW-0547">Nucleotide-binding</keyword>
<dbReference type="SMART" id="SM00382">
    <property type="entry name" value="AAA"/>
    <property type="match status" value="1"/>
</dbReference>